<evidence type="ECO:0000313" key="9">
    <source>
        <dbReference type="EMBL" id="KPI37144.1"/>
    </source>
</evidence>
<dbReference type="VEuPathDB" id="FungiDB:AB675_3660"/>
<keyword evidence="9" id="KW-0808">Transferase</keyword>
<evidence type="ECO:0000256" key="1">
    <source>
        <dbReference type="ARBA" id="ARBA00001971"/>
    </source>
</evidence>
<dbReference type="InterPro" id="IPR017972">
    <property type="entry name" value="Cyt_P450_CS"/>
</dbReference>
<dbReference type="InterPro" id="IPR002403">
    <property type="entry name" value="Cyt_P450_E_grp-IV"/>
</dbReference>
<dbReference type="InterPro" id="IPR050121">
    <property type="entry name" value="Cytochrome_P450_monoxygenase"/>
</dbReference>
<comment type="caution">
    <text evidence="9">The sequence shown here is derived from an EMBL/GenBank/DDBJ whole genome shotgun (WGS) entry which is preliminary data.</text>
</comment>
<feature type="transmembrane region" description="Helical" evidence="8">
    <location>
        <begin position="6"/>
        <end position="28"/>
    </location>
</feature>
<dbReference type="SUPFAM" id="SSF48264">
    <property type="entry name" value="Cytochrome P450"/>
    <property type="match status" value="1"/>
</dbReference>
<evidence type="ECO:0000256" key="3">
    <source>
        <dbReference type="ARBA" id="ARBA00022723"/>
    </source>
</evidence>
<dbReference type="InterPro" id="IPR036396">
    <property type="entry name" value="Cyt_P450_sf"/>
</dbReference>
<organism evidence="9 10">
    <name type="scientific">Cyphellophora attinorum</name>
    <dbReference type="NCBI Taxonomy" id="1664694"/>
    <lineage>
        <taxon>Eukaryota</taxon>
        <taxon>Fungi</taxon>
        <taxon>Dikarya</taxon>
        <taxon>Ascomycota</taxon>
        <taxon>Pezizomycotina</taxon>
        <taxon>Eurotiomycetes</taxon>
        <taxon>Chaetothyriomycetidae</taxon>
        <taxon>Chaetothyriales</taxon>
        <taxon>Cyphellophoraceae</taxon>
        <taxon>Cyphellophora</taxon>
    </lineage>
</organism>
<evidence type="ECO:0000256" key="6">
    <source>
        <dbReference type="PIRSR" id="PIRSR602403-1"/>
    </source>
</evidence>
<dbReference type="GO" id="GO:0005506">
    <property type="term" value="F:iron ion binding"/>
    <property type="evidence" value="ECO:0007669"/>
    <property type="project" value="InterPro"/>
</dbReference>
<comment type="cofactor">
    <cofactor evidence="1 6">
        <name>heme</name>
        <dbReference type="ChEBI" id="CHEBI:30413"/>
    </cofactor>
</comment>
<keyword evidence="6 7" id="KW-0349">Heme</keyword>
<dbReference type="RefSeq" id="XP_017997107.1">
    <property type="nucleotide sequence ID" value="XM_018143731.1"/>
</dbReference>
<dbReference type="GO" id="GO:0032259">
    <property type="term" value="P:methylation"/>
    <property type="evidence" value="ECO:0007669"/>
    <property type="project" value="UniProtKB-KW"/>
</dbReference>
<sequence length="505" mass="56250">MTVNAFHFSFVSVTLLVSLLLLLAARLITRYRRLSHIPGPFLAALTDLWRFYHQNQPHGLRTKLLALHSKHGPLVRYGVNSISISTPSAIPQIYGSRAGFVTADSYKVLVGISNGREVPSLVSTADEAKHGAFRRSIASTFTPAGVAPLESRIDTTIRELHSHLVRLAKQNQPIDLAHWTMLFSMDSAARQAFSESRGYLSSGHDTDGTIALIRARFYHWGRWSSWPSLERLIYRNPISILANPACATLFHHVFNNQTLTPRRPPAILHLRLRRAPEPPRQIRHYRLLMSTISGAGDTTATTLTAIFYYLYTHHPALAALRAELDAHTHTTNGGTYGGAGQFPRHSTLKDLPYLGAVIKEAMRLFSSATWPIERLVPEGDMFVDDIRIPAGTSVGVLPAAIHLDTHVYGADAAYFRPERWLEANKEELRQMEAAHMGFSRGRRACLGKEVALMQMKMVVAMVVGQFELEISDPNNAGLQADFSAAVACMHPLWVRVRLRGSTPQY</sequence>
<protein>
    <submittedName>
        <fullName evidence="9">Pisatin demethylase</fullName>
    </submittedName>
</protein>
<dbReference type="GO" id="GO:0004497">
    <property type="term" value="F:monooxygenase activity"/>
    <property type="evidence" value="ECO:0007669"/>
    <property type="project" value="UniProtKB-KW"/>
</dbReference>
<keyword evidence="8" id="KW-1133">Transmembrane helix</keyword>
<dbReference type="Gene3D" id="1.10.630.10">
    <property type="entry name" value="Cytochrome P450"/>
    <property type="match status" value="1"/>
</dbReference>
<evidence type="ECO:0000256" key="7">
    <source>
        <dbReference type="RuleBase" id="RU000461"/>
    </source>
</evidence>
<dbReference type="AlphaFoldDB" id="A0A0N1NYK0"/>
<dbReference type="GO" id="GO:0044550">
    <property type="term" value="P:secondary metabolite biosynthetic process"/>
    <property type="evidence" value="ECO:0007669"/>
    <property type="project" value="UniProtKB-ARBA"/>
</dbReference>
<keyword evidence="8" id="KW-0812">Transmembrane</keyword>
<dbReference type="PRINTS" id="PR00385">
    <property type="entry name" value="P450"/>
</dbReference>
<feature type="binding site" description="axial binding residue" evidence="6">
    <location>
        <position position="445"/>
    </location>
    <ligand>
        <name>heme</name>
        <dbReference type="ChEBI" id="CHEBI:30413"/>
    </ligand>
    <ligandPart>
        <name>Fe</name>
        <dbReference type="ChEBI" id="CHEBI:18248"/>
    </ligandPart>
</feature>
<name>A0A0N1NYK0_9EURO</name>
<dbReference type="PANTHER" id="PTHR24305">
    <property type="entry name" value="CYTOCHROME P450"/>
    <property type="match status" value="1"/>
</dbReference>
<dbReference type="GeneID" id="28735611"/>
<proteinExistence type="inferred from homology"/>
<dbReference type="PRINTS" id="PR00465">
    <property type="entry name" value="EP450IV"/>
</dbReference>
<comment type="similarity">
    <text evidence="2 7">Belongs to the cytochrome P450 family.</text>
</comment>
<keyword evidence="4 7" id="KW-0560">Oxidoreductase</keyword>
<gene>
    <name evidence="9" type="ORF">AB675_3660</name>
</gene>
<evidence type="ECO:0000256" key="2">
    <source>
        <dbReference type="ARBA" id="ARBA00010617"/>
    </source>
</evidence>
<dbReference type="InterPro" id="IPR001128">
    <property type="entry name" value="Cyt_P450"/>
</dbReference>
<dbReference type="PROSITE" id="PS00086">
    <property type="entry name" value="CYTOCHROME_P450"/>
    <property type="match status" value="1"/>
</dbReference>
<evidence type="ECO:0000256" key="8">
    <source>
        <dbReference type="SAM" id="Phobius"/>
    </source>
</evidence>
<dbReference type="PANTHER" id="PTHR24305:SF235">
    <property type="entry name" value="CYTOCHROME P450 MONOOXYGENASE APDB-RELATED"/>
    <property type="match status" value="1"/>
</dbReference>
<dbReference type="Pfam" id="PF00067">
    <property type="entry name" value="p450"/>
    <property type="match status" value="1"/>
</dbReference>
<keyword evidence="5 6" id="KW-0408">Iron</keyword>
<keyword evidence="3 6" id="KW-0479">Metal-binding</keyword>
<dbReference type="EMBL" id="LFJN01000026">
    <property type="protein sequence ID" value="KPI37144.1"/>
    <property type="molecule type" value="Genomic_DNA"/>
</dbReference>
<keyword evidence="8" id="KW-0472">Membrane</keyword>
<dbReference type="Proteomes" id="UP000038010">
    <property type="component" value="Unassembled WGS sequence"/>
</dbReference>
<evidence type="ECO:0000313" key="10">
    <source>
        <dbReference type="Proteomes" id="UP000038010"/>
    </source>
</evidence>
<keyword evidence="10" id="KW-1185">Reference proteome</keyword>
<dbReference type="STRING" id="1664694.A0A0N1NYK0"/>
<dbReference type="GO" id="GO:0016705">
    <property type="term" value="F:oxidoreductase activity, acting on paired donors, with incorporation or reduction of molecular oxygen"/>
    <property type="evidence" value="ECO:0007669"/>
    <property type="project" value="InterPro"/>
</dbReference>
<accession>A0A0N1NYK0</accession>
<keyword evidence="9" id="KW-0489">Methyltransferase</keyword>
<dbReference type="OrthoDB" id="3934656at2759"/>
<evidence type="ECO:0000256" key="4">
    <source>
        <dbReference type="ARBA" id="ARBA00023002"/>
    </source>
</evidence>
<dbReference type="GO" id="GO:0008168">
    <property type="term" value="F:methyltransferase activity"/>
    <property type="evidence" value="ECO:0007669"/>
    <property type="project" value="UniProtKB-KW"/>
</dbReference>
<dbReference type="GO" id="GO:0020037">
    <property type="term" value="F:heme binding"/>
    <property type="evidence" value="ECO:0007669"/>
    <property type="project" value="InterPro"/>
</dbReference>
<evidence type="ECO:0000256" key="5">
    <source>
        <dbReference type="ARBA" id="ARBA00023004"/>
    </source>
</evidence>
<keyword evidence="7" id="KW-0503">Monooxygenase</keyword>
<reference evidence="9 10" key="1">
    <citation type="submission" date="2015-06" db="EMBL/GenBank/DDBJ databases">
        <title>Draft genome of the ant-associated black yeast Phialophora attae CBS 131958.</title>
        <authorList>
            <person name="Moreno L.F."/>
            <person name="Stielow B.J."/>
            <person name="de Hoog S."/>
            <person name="Vicente V.A."/>
            <person name="Weiss V.A."/>
            <person name="de Vries M."/>
            <person name="Cruz L.M."/>
            <person name="Souza E.M."/>
        </authorList>
    </citation>
    <scope>NUCLEOTIDE SEQUENCE [LARGE SCALE GENOMIC DNA]</scope>
    <source>
        <strain evidence="9 10">CBS 131958</strain>
    </source>
</reference>